<reference evidence="1" key="2">
    <citation type="submission" date="2022-06" db="UniProtKB">
        <authorList>
            <consortium name="EnsemblMetazoa"/>
        </authorList>
    </citation>
    <scope>IDENTIFICATION</scope>
    <source>
        <strain evidence="1">PS312</strain>
    </source>
</reference>
<organism evidence="1 2">
    <name type="scientific">Pristionchus pacificus</name>
    <name type="common">Parasitic nematode worm</name>
    <dbReference type="NCBI Taxonomy" id="54126"/>
    <lineage>
        <taxon>Eukaryota</taxon>
        <taxon>Metazoa</taxon>
        <taxon>Ecdysozoa</taxon>
        <taxon>Nematoda</taxon>
        <taxon>Chromadorea</taxon>
        <taxon>Rhabditida</taxon>
        <taxon>Rhabditina</taxon>
        <taxon>Diplogasteromorpha</taxon>
        <taxon>Diplogasteroidea</taxon>
        <taxon>Neodiplogasteridae</taxon>
        <taxon>Pristionchus</taxon>
    </lineage>
</organism>
<dbReference type="AlphaFoldDB" id="A0A2A6CZ06"/>
<reference evidence="2" key="1">
    <citation type="journal article" date="2008" name="Nat. Genet.">
        <title>The Pristionchus pacificus genome provides a unique perspective on nematode lifestyle and parasitism.</title>
        <authorList>
            <person name="Dieterich C."/>
            <person name="Clifton S.W."/>
            <person name="Schuster L.N."/>
            <person name="Chinwalla A."/>
            <person name="Delehaunty K."/>
            <person name="Dinkelacker I."/>
            <person name="Fulton L."/>
            <person name="Fulton R."/>
            <person name="Godfrey J."/>
            <person name="Minx P."/>
            <person name="Mitreva M."/>
            <person name="Roeseler W."/>
            <person name="Tian H."/>
            <person name="Witte H."/>
            <person name="Yang S.P."/>
            <person name="Wilson R.K."/>
            <person name="Sommer R.J."/>
        </authorList>
    </citation>
    <scope>NUCLEOTIDE SEQUENCE [LARGE SCALE GENOMIC DNA]</scope>
    <source>
        <strain evidence="2">PS312</strain>
    </source>
</reference>
<name>A0A2A6CZ06_PRIPA</name>
<dbReference type="EnsemblMetazoa" id="PPA18528.1">
    <property type="protein sequence ID" value="PPA18528.1"/>
    <property type="gene ID" value="WBGene00108082"/>
</dbReference>
<evidence type="ECO:0000313" key="1">
    <source>
        <dbReference type="EnsemblMetazoa" id="PPA18528.1"/>
    </source>
</evidence>
<proteinExistence type="predicted"/>
<dbReference type="Proteomes" id="UP000005239">
    <property type="component" value="Unassembled WGS sequence"/>
</dbReference>
<accession>A0A2A6CZ06</accession>
<accession>A0A8R1UFR9</accession>
<keyword evidence="2" id="KW-1185">Reference proteome</keyword>
<evidence type="ECO:0000313" key="2">
    <source>
        <dbReference type="Proteomes" id="UP000005239"/>
    </source>
</evidence>
<gene>
    <name evidence="1" type="primary">WBGene00108082</name>
</gene>
<sequence length="109" mass="12121">MEGNNITLFHSTQEIMKITGGDVLSYILGSKLDSVGAKAQSLLSDFAETKVNRSDFDAQMTNIKSEMENIQKTYNESSDLEDEGKDALHGRWTKVDNMIKLGLSQMGEE</sequence>
<protein>
    <submittedName>
        <fullName evidence="1">Uncharacterized protein</fullName>
    </submittedName>
</protein>